<dbReference type="AlphaFoldDB" id="A0A6G1EK17"/>
<proteinExistence type="predicted"/>
<dbReference type="EMBL" id="SPHZ02000003">
    <property type="protein sequence ID" value="KAF0925170.1"/>
    <property type="molecule type" value="Genomic_DNA"/>
</dbReference>
<feature type="region of interest" description="Disordered" evidence="1">
    <location>
        <begin position="194"/>
        <end position="216"/>
    </location>
</feature>
<protein>
    <submittedName>
        <fullName evidence="2">Uncharacterized protein</fullName>
    </submittedName>
</protein>
<keyword evidence="3" id="KW-1185">Reference proteome</keyword>
<gene>
    <name evidence="2" type="ORF">E2562_015589</name>
</gene>
<evidence type="ECO:0000313" key="2">
    <source>
        <dbReference type="EMBL" id="KAF0925170.1"/>
    </source>
</evidence>
<comment type="caution">
    <text evidence="2">The sequence shown here is derived from an EMBL/GenBank/DDBJ whole genome shotgun (WGS) entry which is preliminary data.</text>
</comment>
<sequence length="276" mass="29090">MDAPEVGGAIEGRADALSAVNGQARVGKGDLFCKNCGFVATEQMSHMLKLYNRCRRETEARWSGDGGAPCNGGNIGGAVEQRRRQKDHRCTAGQRRPGGRLDIRAADYGVDGGGAAFEWGADEAELAGREGGSTIDSSTLRWDPPDELTGLLLSSISLVACHRLPPLPTRHLPSCTAVPASPATRTASCDAATTVGNGSLRKSSTHRRTGEPNLPDTMLLLPPESLLSLARCPHAAMAAPPATSQAVNRTSPTRCSSSLPRHHRRCLLLAPPATSQ</sequence>
<accession>A0A6G1EK17</accession>
<dbReference type="Proteomes" id="UP000479710">
    <property type="component" value="Unassembled WGS sequence"/>
</dbReference>
<feature type="region of interest" description="Disordered" evidence="1">
    <location>
        <begin position="62"/>
        <end position="96"/>
    </location>
</feature>
<evidence type="ECO:0000313" key="3">
    <source>
        <dbReference type="Proteomes" id="UP000479710"/>
    </source>
</evidence>
<evidence type="ECO:0000256" key="1">
    <source>
        <dbReference type="SAM" id="MobiDB-lite"/>
    </source>
</evidence>
<name>A0A6G1EK17_9ORYZ</name>
<organism evidence="2 3">
    <name type="scientific">Oryza meyeriana var. granulata</name>
    <dbReference type="NCBI Taxonomy" id="110450"/>
    <lineage>
        <taxon>Eukaryota</taxon>
        <taxon>Viridiplantae</taxon>
        <taxon>Streptophyta</taxon>
        <taxon>Embryophyta</taxon>
        <taxon>Tracheophyta</taxon>
        <taxon>Spermatophyta</taxon>
        <taxon>Magnoliopsida</taxon>
        <taxon>Liliopsida</taxon>
        <taxon>Poales</taxon>
        <taxon>Poaceae</taxon>
        <taxon>BOP clade</taxon>
        <taxon>Oryzoideae</taxon>
        <taxon>Oryzeae</taxon>
        <taxon>Oryzinae</taxon>
        <taxon>Oryza</taxon>
        <taxon>Oryza meyeriana</taxon>
    </lineage>
</organism>
<reference evidence="2 3" key="1">
    <citation type="submission" date="2019-11" db="EMBL/GenBank/DDBJ databases">
        <title>Whole genome sequence of Oryza granulata.</title>
        <authorList>
            <person name="Li W."/>
        </authorList>
    </citation>
    <scope>NUCLEOTIDE SEQUENCE [LARGE SCALE GENOMIC DNA]</scope>
    <source>
        <strain evidence="3">cv. Menghai</strain>
        <tissue evidence="2">Leaf</tissue>
    </source>
</reference>
<feature type="compositionally biased region" description="Gly residues" evidence="1">
    <location>
        <begin position="64"/>
        <end position="76"/>
    </location>
</feature>